<keyword evidence="3" id="KW-0547">Nucleotide-binding</keyword>
<evidence type="ECO:0000256" key="2">
    <source>
        <dbReference type="ARBA" id="ARBA00022448"/>
    </source>
</evidence>
<dbReference type="PROSITE" id="PS50893">
    <property type="entry name" value="ABC_TRANSPORTER_2"/>
    <property type="match status" value="1"/>
</dbReference>
<dbReference type="Gene3D" id="3.40.50.300">
    <property type="entry name" value="P-loop containing nucleotide triphosphate hydrolases"/>
    <property type="match status" value="1"/>
</dbReference>
<dbReference type="GO" id="GO:0005524">
    <property type="term" value="F:ATP binding"/>
    <property type="evidence" value="ECO:0007669"/>
    <property type="project" value="UniProtKB-KW"/>
</dbReference>
<evidence type="ECO:0000259" key="5">
    <source>
        <dbReference type="PROSITE" id="PS50893"/>
    </source>
</evidence>
<dbReference type="SUPFAM" id="SSF52540">
    <property type="entry name" value="P-loop containing nucleoside triphosphate hydrolases"/>
    <property type="match status" value="1"/>
</dbReference>
<keyword evidence="2" id="KW-0813">Transport</keyword>
<keyword evidence="4 6" id="KW-0067">ATP-binding</keyword>
<comment type="similarity">
    <text evidence="1">Belongs to the ABC transporter superfamily.</text>
</comment>
<dbReference type="Pfam" id="PF00005">
    <property type="entry name" value="ABC_tran"/>
    <property type="match status" value="1"/>
</dbReference>
<sequence length="294" mass="33340">MKLTMERLTKQFKNKIAVDRVSMELEEGIYGFLGANGAGKTTLMQMLCQIITPTSGEVKLDGRSNIEMGEAFRDLLGYLPQEFGYSPGFTAKDFMLYIAAVKGLRPSYAKKRTKELLELTNLSEDADRKIRTFSGGMKQRLGIAQALLNDPRILVLDEPTAGLDPKERAYFRNMISGLSKDKIVILSTHIVSDVEYIADRILLMKKGRFIMNGTVSELTETIDGEVWECEAEEKELENMDRSICVVNSHRQGKDLRLRVVSNTKPMQSAVKAEPTLEDLYLKAFYEEMDERGRW</sequence>
<keyword evidence="7" id="KW-1185">Reference proteome</keyword>
<dbReference type="RefSeq" id="WP_390407584.1">
    <property type="nucleotide sequence ID" value="NZ_BAABYW010000001.1"/>
</dbReference>
<name>A0ABQ0BDY2_9FIRM</name>
<evidence type="ECO:0000256" key="4">
    <source>
        <dbReference type="ARBA" id="ARBA00022840"/>
    </source>
</evidence>
<proteinExistence type="inferred from homology"/>
<feature type="domain" description="ABC transporter" evidence="5">
    <location>
        <begin position="3"/>
        <end position="231"/>
    </location>
</feature>
<dbReference type="PANTHER" id="PTHR43335">
    <property type="entry name" value="ABC TRANSPORTER, ATP-BINDING PROTEIN"/>
    <property type="match status" value="1"/>
</dbReference>
<dbReference type="EMBL" id="BAABYW010000001">
    <property type="protein sequence ID" value="GAA6409676.1"/>
    <property type="molecule type" value="Genomic_DNA"/>
</dbReference>
<gene>
    <name evidence="6" type="ORF">K040078D81_37930</name>
</gene>
<dbReference type="InterPro" id="IPR003593">
    <property type="entry name" value="AAA+_ATPase"/>
</dbReference>
<protein>
    <submittedName>
        <fullName evidence="6">ABC transporter ATP-binding protein</fullName>
    </submittedName>
</protein>
<reference evidence="6 7" key="1">
    <citation type="submission" date="2024-04" db="EMBL/GenBank/DDBJ databases">
        <title>Defined microbial consortia suppress multidrug-resistant proinflammatory Enterobacteriaceae via ecological control.</title>
        <authorList>
            <person name="Furuichi M."/>
            <person name="Kawaguchi T."/>
            <person name="Pust M."/>
            <person name="Yasuma K."/>
            <person name="Plichta D."/>
            <person name="Hasegawa N."/>
            <person name="Ohya T."/>
            <person name="Bhattarai S."/>
            <person name="Sasajima S."/>
            <person name="Aoto Y."/>
            <person name="Tuganbaev T."/>
            <person name="Yaginuma M."/>
            <person name="Ueda M."/>
            <person name="Okahashi N."/>
            <person name="Amafuji K."/>
            <person name="Kiridooshi Y."/>
            <person name="Sugita K."/>
            <person name="Strazar M."/>
            <person name="Skelly A."/>
            <person name="Suda W."/>
            <person name="Hattori M."/>
            <person name="Nakamoto N."/>
            <person name="Caballero S."/>
            <person name="Norman J."/>
            <person name="Olle B."/>
            <person name="Tanoue T."/>
            <person name="Arita M."/>
            <person name="Bucci V."/>
            <person name="Atarashi K."/>
            <person name="Xavier R."/>
            <person name="Honda K."/>
        </authorList>
    </citation>
    <scope>NUCLEOTIDE SEQUENCE [LARGE SCALE GENOMIC DNA]</scope>
    <source>
        <strain evidence="7">k04-0078-D8-1</strain>
    </source>
</reference>
<dbReference type="PANTHER" id="PTHR43335:SF2">
    <property type="entry name" value="ABC TRANSPORTER, ATP-BINDING PROTEIN"/>
    <property type="match status" value="1"/>
</dbReference>
<dbReference type="InterPro" id="IPR003439">
    <property type="entry name" value="ABC_transporter-like_ATP-bd"/>
</dbReference>
<evidence type="ECO:0000313" key="7">
    <source>
        <dbReference type="Proteomes" id="UP001600943"/>
    </source>
</evidence>
<evidence type="ECO:0000256" key="1">
    <source>
        <dbReference type="ARBA" id="ARBA00005417"/>
    </source>
</evidence>
<organism evidence="6 7">
    <name type="scientific">Blautia hominis</name>
    <dbReference type="NCBI Taxonomy" id="2025493"/>
    <lineage>
        <taxon>Bacteria</taxon>
        <taxon>Bacillati</taxon>
        <taxon>Bacillota</taxon>
        <taxon>Clostridia</taxon>
        <taxon>Lachnospirales</taxon>
        <taxon>Lachnospiraceae</taxon>
        <taxon>Blautia</taxon>
    </lineage>
</organism>
<evidence type="ECO:0000313" key="6">
    <source>
        <dbReference type="EMBL" id="GAA6409676.1"/>
    </source>
</evidence>
<dbReference type="PROSITE" id="PS00211">
    <property type="entry name" value="ABC_TRANSPORTER_1"/>
    <property type="match status" value="1"/>
</dbReference>
<dbReference type="SMART" id="SM00382">
    <property type="entry name" value="AAA"/>
    <property type="match status" value="1"/>
</dbReference>
<dbReference type="Proteomes" id="UP001600943">
    <property type="component" value="Unassembled WGS sequence"/>
</dbReference>
<dbReference type="InterPro" id="IPR027417">
    <property type="entry name" value="P-loop_NTPase"/>
</dbReference>
<comment type="caution">
    <text evidence="6">The sequence shown here is derived from an EMBL/GenBank/DDBJ whole genome shotgun (WGS) entry which is preliminary data.</text>
</comment>
<dbReference type="CDD" id="cd03264">
    <property type="entry name" value="ABC_drug_resistance_like"/>
    <property type="match status" value="1"/>
</dbReference>
<evidence type="ECO:0000256" key="3">
    <source>
        <dbReference type="ARBA" id="ARBA00022741"/>
    </source>
</evidence>
<dbReference type="InterPro" id="IPR017871">
    <property type="entry name" value="ABC_transporter-like_CS"/>
</dbReference>
<accession>A0ABQ0BDY2</accession>